<dbReference type="EMBL" id="FNOW01000002">
    <property type="protein sequence ID" value="SDX38956.1"/>
    <property type="molecule type" value="Genomic_DNA"/>
</dbReference>
<dbReference type="OrthoDB" id="7359267at2"/>
<reference evidence="3" key="1">
    <citation type="submission" date="2016-10" db="EMBL/GenBank/DDBJ databases">
        <authorList>
            <person name="Varghese N."/>
            <person name="Submissions S."/>
        </authorList>
    </citation>
    <scope>NUCLEOTIDE SEQUENCE [LARGE SCALE GENOMIC DNA]</scope>
    <source>
        <strain evidence="3">DSM 173</strain>
    </source>
</reference>
<gene>
    <name evidence="2" type="ORF">SAMN05421644_10299</name>
</gene>
<dbReference type="AlphaFoldDB" id="A0A1H3BAJ8"/>
<dbReference type="InterPro" id="IPR016024">
    <property type="entry name" value="ARM-type_fold"/>
</dbReference>
<accession>A0A1H3BAJ8</accession>
<dbReference type="PANTHER" id="PTHR12697">
    <property type="entry name" value="PBS LYASE HEAT-LIKE PROTEIN"/>
    <property type="match status" value="1"/>
</dbReference>
<evidence type="ECO:0000313" key="2">
    <source>
        <dbReference type="EMBL" id="SDX38956.1"/>
    </source>
</evidence>
<dbReference type="Pfam" id="PF13646">
    <property type="entry name" value="HEAT_2"/>
    <property type="match status" value="2"/>
</dbReference>
<dbReference type="Proteomes" id="UP000198672">
    <property type="component" value="Unassembled WGS sequence"/>
</dbReference>
<dbReference type="STRING" id="61595.SAMN05421644_10299"/>
<name>A0A1H3BAJ8_ALLWA</name>
<evidence type="ECO:0000256" key="1">
    <source>
        <dbReference type="SAM" id="MobiDB-lite"/>
    </source>
</evidence>
<evidence type="ECO:0000313" key="3">
    <source>
        <dbReference type="Proteomes" id="UP000198672"/>
    </source>
</evidence>
<keyword evidence="3" id="KW-1185">Reference proteome</keyword>
<organism evidence="2 3">
    <name type="scientific">Allochromatium warmingii</name>
    <name type="common">Chromatium warmingii</name>
    <dbReference type="NCBI Taxonomy" id="61595"/>
    <lineage>
        <taxon>Bacteria</taxon>
        <taxon>Pseudomonadati</taxon>
        <taxon>Pseudomonadota</taxon>
        <taxon>Gammaproteobacteria</taxon>
        <taxon>Chromatiales</taxon>
        <taxon>Chromatiaceae</taxon>
        <taxon>Allochromatium</taxon>
    </lineage>
</organism>
<sequence length="207" mass="22710">MGLKKSQDMPTTSQDERRLPRDLAGLLTALADTDPLARRWAARDLAQHPDAASALVERLSVESEPSVTQVILTSLTLIGDETAVAGLSECLRSEDAMLRNAAIEAMKQLPEEVAPWMGRLLEDPNPDVRIFAVDVLESLRHPQVEEWLIRVITQDAHVNVCATAVDLLGEVGSERAQPALLALKQRFADEPYIQFAADLALKRIAAD</sequence>
<dbReference type="RefSeq" id="WP_091331679.1">
    <property type="nucleotide sequence ID" value="NZ_FNOW01000002.1"/>
</dbReference>
<feature type="region of interest" description="Disordered" evidence="1">
    <location>
        <begin position="1"/>
        <end position="20"/>
    </location>
</feature>
<dbReference type="SUPFAM" id="SSF48371">
    <property type="entry name" value="ARM repeat"/>
    <property type="match status" value="1"/>
</dbReference>
<dbReference type="InterPro" id="IPR011989">
    <property type="entry name" value="ARM-like"/>
</dbReference>
<dbReference type="GO" id="GO:0016491">
    <property type="term" value="F:oxidoreductase activity"/>
    <property type="evidence" value="ECO:0007669"/>
    <property type="project" value="TreeGrafter"/>
</dbReference>
<dbReference type="InterPro" id="IPR004155">
    <property type="entry name" value="PBS_lyase_HEAT"/>
</dbReference>
<protein>
    <submittedName>
        <fullName evidence="2">HEAT repeat-containing protein</fullName>
    </submittedName>
</protein>
<dbReference type="Gene3D" id="1.25.10.10">
    <property type="entry name" value="Leucine-rich Repeat Variant"/>
    <property type="match status" value="1"/>
</dbReference>
<dbReference type="SMART" id="SM00567">
    <property type="entry name" value="EZ_HEAT"/>
    <property type="match status" value="5"/>
</dbReference>
<proteinExistence type="predicted"/>
<dbReference type="PANTHER" id="PTHR12697:SF5">
    <property type="entry name" value="DEOXYHYPUSINE HYDROXYLASE"/>
    <property type="match status" value="1"/>
</dbReference>